<proteinExistence type="predicted"/>
<protein>
    <submittedName>
        <fullName evidence="1">Uncharacterized protein</fullName>
    </submittedName>
</protein>
<comment type="caution">
    <text evidence="1">The sequence shown here is derived from an EMBL/GenBank/DDBJ whole genome shotgun (WGS) entry which is preliminary data.</text>
</comment>
<dbReference type="AlphaFoldDB" id="A0A8X7VGY7"/>
<accession>A0A8X7VGY7</accession>
<evidence type="ECO:0000313" key="1">
    <source>
        <dbReference type="EMBL" id="KAG2311027.1"/>
    </source>
</evidence>
<dbReference type="OrthoDB" id="10072024at2759"/>
<sequence length="183" mass="20899">MQTRPSEDLVPLVKFPARHRREPQLYIVDPTSSRRKRRVDTCFSEPRTGREITALASVQRHLVGDVNQRRLSRSPKFYEKRRTEQDHRLASKDFRLPKGWTVEGIQRRDASQIDKVLMREESFVSITLSKKQESGSVERYLNSNGNGTVASVSKVHSEQLLAICNGIGCETVVSDPNPPEKVK</sequence>
<reference evidence="1 2" key="1">
    <citation type="submission" date="2020-02" db="EMBL/GenBank/DDBJ databases">
        <authorList>
            <person name="Ma Q."/>
            <person name="Huang Y."/>
            <person name="Song X."/>
            <person name="Pei D."/>
        </authorList>
    </citation>
    <scope>NUCLEOTIDE SEQUENCE [LARGE SCALE GENOMIC DNA]</scope>
    <source>
        <strain evidence="1">Sxm20200214</strain>
        <tissue evidence="1">Leaf</tissue>
    </source>
</reference>
<gene>
    <name evidence="1" type="ORF">Bca52824_022584</name>
</gene>
<evidence type="ECO:0000313" key="2">
    <source>
        <dbReference type="Proteomes" id="UP000886595"/>
    </source>
</evidence>
<name>A0A8X7VGY7_BRACI</name>
<dbReference type="EMBL" id="JAAMPC010000005">
    <property type="protein sequence ID" value="KAG2311027.1"/>
    <property type="molecule type" value="Genomic_DNA"/>
</dbReference>
<keyword evidence="2" id="KW-1185">Reference proteome</keyword>
<organism evidence="1 2">
    <name type="scientific">Brassica carinata</name>
    <name type="common">Ethiopian mustard</name>
    <name type="synonym">Abyssinian cabbage</name>
    <dbReference type="NCBI Taxonomy" id="52824"/>
    <lineage>
        <taxon>Eukaryota</taxon>
        <taxon>Viridiplantae</taxon>
        <taxon>Streptophyta</taxon>
        <taxon>Embryophyta</taxon>
        <taxon>Tracheophyta</taxon>
        <taxon>Spermatophyta</taxon>
        <taxon>Magnoliopsida</taxon>
        <taxon>eudicotyledons</taxon>
        <taxon>Gunneridae</taxon>
        <taxon>Pentapetalae</taxon>
        <taxon>rosids</taxon>
        <taxon>malvids</taxon>
        <taxon>Brassicales</taxon>
        <taxon>Brassicaceae</taxon>
        <taxon>Brassiceae</taxon>
        <taxon>Brassica</taxon>
    </lineage>
</organism>
<dbReference type="Proteomes" id="UP000886595">
    <property type="component" value="Unassembled WGS sequence"/>
</dbReference>